<dbReference type="Proteomes" id="UP001364472">
    <property type="component" value="Unassembled WGS sequence"/>
</dbReference>
<dbReference type="EMBL" id="JBBDHC010000006">
    <property type="protein sequence ID" value="MEJ1249131.1"/>
    <property type="molecule type" value="Genomic_DNA"/>
</dbReference>
<accession>A0AAW9R4C8</accession>
<dbReference type="GO" id="GO:0003824">
    <property type="term" value="F:catalytic activity"/>
    <property type="evidence" value="ECO:0007669"/>
    <property type="project" value="InterPro"/>
</dbReference>
<dbReference type="AlphaFoldDB" id="A0AAW9R4C8"/>
<organism evidence="2 3">
    <name type="scientific">Denitratimonas tolerans</name>
    <dbReference type="NCBI Taxonomy" id="1338420"/>
    <lineage>
        <taxon>Bacteria</taxon>
        <taxon>Pseudomonadati</taxon>
        <taxon>Pseudomonadota</taxon>
        <taxon>Gammaproteobacteria</taxon>
        <taxon>Lysobacterales</taxon>
        <taxon>Lysobacteraceae</taxon>
        <taxon>Denitratimonas</taxon>
    </lineage>
</organism>
<dbReference type="Pfam" id="PF13091">
    <property type="entry name" value="PLDc_2"/>
    <property type="match status" value="1"/>
</dbReference>
<keyword evidence="3" id="KW-1185">Reference proteome</keyword>
<dbReference type="InterPro" id="IPR001736">
    <property type="entry name" value="PLipase_D/transphosphatidylase"/>
</dbReference>
<feature type="domain" description="PLD phosphodiesterase" evidence="1">
    <location>
        <begin position="206"/>
        <end position="236"/>
    </location>
</feature>
<comment type="caution">
    <text evidence="2">The sequence shown here is derived from an EMBL/GenBank/DDBJ whole genome shotgun (WGS) entry which is preliminary data.</text>
</comment>
<gene>
    <name evidence="2" type="ORF">WB794_05525</name>
</gene>
<evidence type="ECO:0000259" key="1">
    <source>
        <dbReference type="PROSITE" id="PS50035"/>
    </source>
</evidence>
<evidence type="ECO:0000313" key="2">
    <source>
        <dbReference type="EMBL" id="MEJ1249131.1"/>
    </source>
</evidence>
<dbReference type="PROSITE" id="PS50035">
    <property type="entry name" value="PLD"/>
    <property type="match status" value="1"/>
</dbReference>
<proteinExistence type="predicted"/>
<dbReference type="Gene3D" id="3.30.870.10">
    <property type="entry name" value="Endonuclease Chain A"/>
    <property type="match status" value="2"/>
</dbReference>
<evidence type="ECO:0000313" key="3">
    <source>
        <dbReference type="Proteomes" id="UP001364472"/>
    </source>
</evidence>
<name>A0AAW9R4C8_9GAMM</name>
<protein>
    <submittedName>
        <fullName evidence="2">Phospholipase D family protein</fullName>
    </submittedName>
</protein>
<dbReference type="CDD" id="cd09130">
    <property type="entry name" value="PLDc_unchar2_2"/>
    <property type="match status" value="1"/>
</dbReference>
<dbReference type="CDD" id="cd09129">
    <property type="entry name" value="PLDc_unchar2_1"/>
    <property type="match status" value="1"/>
</dbReference>
<dbReference type="SUPFAM" id="SSF56024">
    <property type="entry name" value="Phospholipase D/nuclease"/>
    <property type="match status" value="2"/>
</dbReference>
<dbReference type="InterPro" id="IPR025202">
    <property type="entry name" value="PLD-like_dom"/>
</dbReference>
<dbReference type="GO" id="GO:0006793">
    <property type="term" value="P:phosphorus metabolic process"/>
    <property type="evidence" value="ECO:0007669"/>
    <property type="project" value="UniProtKB-ARBA"/>
</dbReference>
<reference evidence="2 3" key="1">
    <citation type="journal article" date="2016" name="Antonie Van Leeuwenhoek">
        <title>Denitratimonas tolerans gen. nov., sp. nov., a denitrifying bacterium isolated from a bioreactor for tannery wastewater treatment.</title>
        <authorList>
            <person name="Han S.I."/>
            <person name="Kim J.O."/>
            <person name="Lee Y.R."/>
            <person name="Ekpeghere K.I."/>
            <person name="Koh S.C."/>
            <person name="Whang K.S."/>
        </authorList>
    </citation>
    <scope>NUCLEOTIDE SEQUENCE [LARGE SCALE GENOMIC DNA]</scope>
    <source>
        <strain evidence="2 3">KACC 17565</strain>
    </source>
</reference>
<sequence length="476" mass="51531">MARGRRWRAGLLLLGAIWLGSAAWQAFKPLPEGVGIAFPWRAVPEASFLADRTFADAEGARHSEQRIFDTAFSMIGRAQRLIVLDMFLFNDFAGAGGAARRPLSEELTQALLDRMAQVPGLRVVVITDPINTVYGALRSPHLARLDAAGATVVVTDLARLRASNPLWSGPWALCCAWAGNSTDAGWLPDPFGSAPITLRSWLALPNFRANHRKTLVVDREDGWEALVTSGNPHDASSAHGNVALRFSGEAAGDLIASEVAAAEFSGVRLDGLPPPAPVAPLDGPQLRVLTESAIREAVLETLAAARPGERVELAMFYLSHRAVIAALKAAQARGVALRVLLDPNEDAFGRKKNGVPNRQVATELVAAGVAVRWCDTHGEQCHAKLLLHRGAREATLIAGSANLTRRNLDDFNLETSVQLAAPIDHPAMRDAADWFDEAWSNPPGRRFSVDHARYADGSTWRRLWYRIGEAAGLSTW</sequence>